<keyword evidence="1" id="KW-0805">Transcription regulation</keyword>
<keyword evidence="2" id="KW-0804">Transcription</keyword>
<comment type="caution">
    <text evidence="4">The sequence shown here is derived from an EMBL/GenBank/DDBJ whole genome shotgun (WGS) entry which is preliminary data.</text>
</comment>
<dbReference type="SMART" id="SM00342">
    <property type="entry name" value="HTH_ARAC"/>
    <property type="match status" value="1"/>
</dbReference>
<dbReference type="SUPFAM" id="SSF46689">
    <property type="entry name" value="Homeodomain-like"/>
    <property type="match status" value="2"/>
</dbReference>
<dbReference type="AlphaFoldDB" id="A0A9W6P392"/>
<proteinExistence type="predicted"/>
<dbReference type="Proteomes" id="UP001165092">
    <property type="component" value="Unassembled WGS sequence"/>
</dbReference>
<dbReference type="EMBL" id="BSQG01000001">
    <property type="protein sequence ID" value="GLU46281.1"/>
    <property type="molecule type" value="Genomic_DNA"/>
</dbReference>
<protein>
    <submittedName>
        <fullName evidence="4">AraC family transcriptional regulator</fullName>
    </submittedName>
</protein>
<dbReference type="PROSITE" id="PS01124">
    <property type="entry name" value="HTH_ARAC_FAMILY_2"/>
    <property type="match status" value="1"/>
</dbReference>
<dbReference type="PANTHER" id="PTHR47893">
    <property type="entry name" value="REGULATORY PROTEIN PCHR"/>
    <property type="match status" value="1"/>
</dbReference>
<gene>
    <name evidence="4" type="ORF">Nans01_06320</name>
</gene>
<evidence type="ECO:0000259" key="3">
    <source>
        <dbReference type="PROSITE" id="PS01124"/>
    </source>
</evidence>
<dbReference type="InterPro" id="IPR009057">
    <property type="entry name" value="Homeodomain-like_sf"/>
</dbReference>
<dbReference type="Pfam" id="PF12833">
    <property type="entry name" value="HTH_18"/>
    <property type="match status" value="1"/>
</dbReference>
<evidence type="ECO:0000313" key="5">
    <source>
        <dbReference type="Proteomes" id="UP001165092"/>
    </source>
</evidence>
<reference evidence="4" key="1">
    <citation type="submission" date="2023-02" db="EMBL/GenBank/DDBJ databases">
        <title>Nocardiopsis ansamitocini NBRC 112285.</title>
        <authorList>
            <person name="Ichikawa N."/>
            <person name="Sato H."/>
            <person name="Tonouchi N."/>
        </authorList>
    </citation>
    <scope>NUCLEOTIDE SEQUENCE</scope>
    <source>
        <strain evidence="4">NBRC 112285</strain>
    </source>
</reference>
<feature type="domain" description="HTH araC/xylS-type" evidence="3">
    <location>
        <begin position="233"/>
        <end position="334"/>
    </location>
</feature>
<dbReference type="PANTHER" id="PTHR47893:SF1">
    <property type="entry name" value="REGULATORY PROTEIN PCHR"/>
    <property type="match status" value="1"/>
</dbReference>
<evidence type="ECO:0000313" key="4">
    <source>
        <dbReference type="EMBL" id="GLU46281.1"/>
    </source>
</evidence>
<keyword evidence="5" id="KW-1185">Reference proteome</keyword>
<dbReference type="GO" id="GO:0003700">
    <property type="term" value="F:DNA-binding transcription factor activity"/>
    <property type="evidence" value="ECO:0007669"/>
    <property type="project" value="InterPro"/>
</dbReference>
<evidence type="ECO:0000256" key="2">
    <source>
        <dbReference type="ARBA" id="ARBA00023163"/>
    </source>
</evidence>
<dbReference type="GO" id="GO:0043565">
    <property type="term" value="F:sequence-specific DNA binding"/>
    <property type="evidence" value="ECO:0007669"/>
    <property type="project" value="InterPro"/>
</dbReference>
<dbReference type="RefSeq" id="WP_285757130.1">
    <property type="nucleotide sequence ID" value="NZ_BSQG01000001.1"/>
</dbReference>
<organism evidence="4 5">
    <name type="scientific">Nocardiopsis ansamitocini</name>
    <dbReference type="NCBI Taxonomy" id="1670832"/>
    <lineage>
        <taxon>Bacteria</taxon>
        <taxon>Bacillati</taxon>
        <taxon>Actinomycetota</taxon>
        <taxon>Actinomycetes</taxon>
        <taxon>Streptosporangiales</taxon>
        <taxon>Nocardiopsidaceae</taxon>
        <taxon>Nocardiopsis</taxon>
    </lineage>
</organism>
<dbReference type="Gene3D" id="1.10.10.60">
    <property type="entry name" value="Homeodomain-like"/>
    <property type="match status" value="1"/>
</dbReference>
<sequence length="339" mass="36232">MSAEKSTLSEPPLLTNYHRASSTRIEDLHAAVEPLAVGHDLRALSPGHPLDGVVNGAQLGLLSLVWVRYGGSGVVVETPPTEGHFAMCAPQAPMGVRYQRAGSAGSTAGSLVLSQDEKMWMSPDPVAGCMVLASSMGTLEDHLELMTGEPSSTSLRFLGAGNPTVHGAEVIDQTWRYVVRMLDEVSTGAMHPMAVRALEQSLLTTVLLGLPHTSTDVLLAGRGESRGRADGMAGLLDWLEANHRRPIGVADLARAMGMSIRGLQGACRRTYGTTPMALLRQVRLDHARRALRHAEPTHASVAAIAHQAGFTHLGRFAALYRRRFGEMPSQTMEATPIAS</sequence>
<dbReference type="InterPro" id="IPR018060">
    <property type="entry name" value="HTH_AraC"/>
</dbReference>
<dbReference type="InterPro" id="IPR053142">
    <property type="entry name" value="PchR_regulatory_protein"/>
</dbReference>
<name>A0A9W6P392_9ACTN</name>
<evidence type="ECO:0000256" key="1">
    <source>
        <dbReference type="ARBA" id="ARBA00023015"/>
    </source>
</evidence>
<accession>A0A9W6P392</accession>